<dbReference type="InterPro" id="IPR001633">
    <property type="entry name" value="EAL_dom"/>
</dbReference>
<dbReference type="Gene3D" id="3.30.70.270">
    <property type="match status" value="1"/>
</dbReference>
<dbReference type="SUPFAM" id="SSF55073">
    <property type="entry name" value="Nucleotide cyclase"/>
    <property type="match status" value="1"/>
</dbReference>
<dbReference type="SUPFAM" id="SSF141868">
    <property type="entry name" value="EAL domain-like"/>
    <property type="match status" value="1"/>
</dbReference>
<evidence type="ECO:0000259" key="2">
    <source>
        <dbReference type="PROSITE" id="PS50883"/>
    </source>
</evidence>
<evidence type="ECO:0000313" key="3">
    <source>
        <dbReference type="EMBL" id="CUU86481.1"/>
    </source>
</evidence>
<dbReference type="PANTHER" id="PTHR33121">
    <property type="entry name" value="CYCLIC DI-GMP PHOSPHODIESTERASE PDEF"/>
    <property type="match status" value="1"/>
</dbReference>
<evidence type="ECO:0000256" key="1">
    <source>
        <dbReference type="SAM" id="Phobius"/>
    </source>
</evidence>
<proteinExistence type="predicted"/>
<reference evidence="3 4" key="1">
    <citation type="submission" date="2015-11" db="EMBL/GenBank/DDBJ databases">
        <authorList>
            <consortium name="Pathogen Informatics"/>
        </authorList>
    </citation>
    <scope>NUCLEOTIDE SEQUENCE [LARGE SCALE GENOMIC DNA]</scope>
    <source>
        <strain evidence="3 4">006A-0059</strain>
    </source>
</reference>
<dbReference type="EC" id="3.1.4.52" evidence="3"/>
<sequence>MVRVVKHPVIYAFLIFLIINIVIFTVKFETAYNSDNNRSNKMDSEIMMSMLKSSLKDQNISKSKITELFNHLQVDGWIVKFDENKTISYIFSNKNVKLPLNEIEINKMFFENGFYKEKFLLNNRVDILHFDEISNNLFVGYKFNTSVEDNEFVVKDFMSWFFANMIITFIFSFILMLALIYKFKKDKKKRIEKQNYIESVHNENKKLSRLLNIDHITNLPNRSVLENEIKTMENPKIFVIRIDDYINTLSYYGNEIFNKVLIIFSDLLRDFSRQRNMEAYKISDSQFAVCGDSDLFFEDYECIAKDMIDSFKRRSIEVDKNDDERICVEVRCTIGFCIEKKDTLNKALVALNEASIAHKDFLCYFENINNKYKYKSKIENSSLIQNAILNNKVVPYYQPILDKDKNIVKYETLVRIKSGNGGIILPGIFLKDSKDIKRYNEIEKILIEKSLIALKENPDVTISINLSIVDMTDGDVSLFLMDMLHKLHISDRLIFEILEDENITDSQRVDNFLDKARKMGVRIAIDDFGSGYSNFSYILKLKPDYLKIDGSIIKNIDKDEDSYAIAGAIVAFAKKLGIKTIAEFVHSKEVFDICVALGVDEFQGFYLSDPKDGFIKNI</sequence>
<dbReference type="EMBL" id="FAVB01000004">
    <property type="protein sequence ID" value="CUU86481.1"/>
    <property type="molecule type" value="Genomic_DNA"/>
</dbReference>
<feature type="domain" description="EAL" evidence="2">
    <location>
        <begin position="377"/>
        <end position="618"/>
    </location>
</feature>
<dbReference type="CDD" id="cd01948">
    <property type="entry name" value="EAL"/>
    <property type="match status" value="1"/>
</dbReference>
<protein>
    <submittedName>
        <fullName evidence="3">Diguanylate cyclase/phosphodiesterase</fullName>
        <ecNumber evidence="3">3.1.4.52</ecNumber>
    </submittedName>
</protein>
<dbReference type="GO" id="GO:0071111">
    <property type="term" value="F:cyclic-guanylate-specific phosphodiesterase activity"/>
    <property type="evidence" value="ECO:0007669"/>
    <property type="project" value="UniProtKB-EC"/>
</dbReference>
<keyword evidence="3" id="KW-0378">Hydrolase</keyword>
<dbReference type="InterPro" id="IPR043128">
    <property type="entry name" value="Rev_trsase/Diguanyl_cyclase"/>
</dbReference>
<comment type="caution">
    <text evidence="3">The sequence shown here is derived from an EMBL/GenBank/DDBJ whole genome shotgun (WGS) entry which is preliminary data.</text>
</comment>
<dbReference type="InterPro" id="IPR050706">
    <property type="entry name" value="Cyclic-di-GMP_PDE-like"/>
</dbReference>
<dbReference type="Pfam" id="PF00563">
    <property type="entry name" value="EAL"/>
    <property type="match status" value="1"/>
</dbReference>
<name>A0A0S4SLD6_CAMHY</name>
<feature type="transmembrane region" description="Helical" evidence="1">
    <location>
        <begin position="9"/>
        <end position="28"/>
    </location>
</feature>
<dbReference type="SMART" id="SM00052">
    <property type="entry name" value="EAL"/>
    <property type="match status" value="1"/>
</dbReference>
<dbReference type="Proteomes" id="UP000052237">
    <property type="component" value="Unassembled WGS sequence"/>
</dbReference>
<dbReference type="PROSITE" id="PS50883">
    <property type="entry name" value="EAL"/>
    <property type="match status" value="1"/>
</dbReference>
<dbReference type="AlphaFoldDB" id="A0A0S4SLD6"/>
<keyword evidence="1" id="KW-1133">Transmembrane helix</keyword>
<keyword evidence="1" id="KW-0472">Membrane</keyword>
<keyword evidence="1" id="KW-0812">Transmembrane</keyword>
<dbReference type="PANTHER" id="PTHR33121:SF71">
    <property type="entry name" value="OXYGEN SENSOR PROTEIN DOSP"/>
    <property type="match status" value="1"/>
</dbReference>
<feature type="transmembrane region" description="Helical" evidence="1">
    <location>
        <begin position="157"/>
        <end position="181"/>
    </location>
</feature>
<dbReference type="SMART" id="SM00267">
    <property type="entry name" value="GGDEF"/>
    <property type="match status" value="1"/>
</dbReference>
<gene>
    <name evidence="3" type="primary">yfgF_2</name>
    <name evidence="3" type="ORF">ERS686654_01685</name>
</gene>
<dbReference type="InterPro" id="IPR035919">
    <property type="entry name" value="EAL_sf"/>
</dbReference>
<evidence type="ECO:0000313" key="4">
    <source>
        <dbReference type="Proteomes" id="UP000052237"/>
    </source>
</evidence>
<accession>A0A0S4SLD6</accession>
<organism evidence="3 4">
    <name type="scientific">Campylobacter hyointestinalis subsp. hyointestinalis</name>
    <dbReference type="NCBI Taxonomy" id="91352"/>
    <lineage>
        <taxon>Bacteria</taxon>
        <taxon>Pseudomonadati</taxon>
        <taxon>Campylobacterota</taxon>
        <taxon>Epsilonproteobacteria</taxon>
        <taxon>Campylobacterales</taxon>
        <taxon>Campylobacteraceae</taxon>
        <taxon>Campylobacter</taxon>
    </lineage>
</organism>
<dbReference type="RefSeq" id="WP_059435322.1">
    <property type="nucleotide sequence ID" value="NZ_FAVB01000004.1"/>
</dbReference>
<keyword evidence="4" id="KW-1185">Reference proteome</keyword>
<dbReference type="InterPro" id="IPR029787">
    <property type="entry name" value="Nucleotide_cyclase"/>
</dbReference>
<dbReference type="Gene3D" id="3.20.20.450">
    <property type="entry name" value="EAL domain"/>
    <property type="match status" value="1"/>
</dbReference>
<dbReference type="InterPro" id="IPR000160">
    <property type="entry name" value="GGDEF_dom"/>
</dbReference>